<dbReference type="EMBL" id="JAGQFT020000002">
    <property type="protein sequence ID" value="MBS7456255.1"/>
    <property type="molecule type" value="Genomic_DNA"/>
</dbReference>
<accession>A0A8J8AY17</accession>
<evidence type="ECO:0000313" key="6">
    <source>
        <dbReference type="EMBL" id="MBS7456255.1"/>
    </source>
</evidence>
<evidence type="ECO:0000256" key="2">
    <source>
        <dbReference type="ARBA" id="ARBA00022857"/>
    </source>
</evidence>
<dbReference type="GO" id="GO:0008703">
    <property type="term" value="F:5-amino-6-(5-phosphoribosylamino)uracil reductase activity"/>
    <property type="evidence" value="ECO:0007669"/>
    <property type="project" value="InterPro"/>
</dbReference>
<dbReference type="InterPro" id="IPR050765">
    <property type="entry name" value="Riboflavin_Biosynth_HTPR"/>
</dbReference>
<dbReference type="GO" id="GO:0009231">
    <property type="term" value="P:riboflavin biosynthetic process"/>
    <property type="evidence" value="ECO:0007669"/>
    <property type="project" value="InterPro"/>
</dbReference>
<evidence type="ECO:0000313" key="5">
    <source>
        <dbReference type="EMBL" id="MBR0563241.1"/>
    </source>
</evidence>
<evidence type="ECO:0000256" key="1">
    <source>
        <dbReference type="ARBA" id="ARBA00005104"/>
    </source>
</evidence>
<dbReference type="PANTHER" id="PTHR38011:SF7">
    <property type="entry name" value="2,5-DIAMINO-6-RIBOSYLAMINO-4(3H)-PYRIMIDINONE 5'-PHOSPHATE REDUCTASE"/>
    <property type="match status" value="1"/>
</dbReference>
<gene>
    <name evidence="6" type="ORF">KB893_003775</name>
    <name evidence="5" type="ORF">KB893_12060</name>
</gene>
<dbReference type="AlphaFoldDB" id="A0A8J8AY17"/>
<dbReference type="InterPro" id="IPR002734">
    <property type="entry name" value="RibDG_C"/>
</dbReference>
<dbReference type="RefSeq" id="WP_211927159.1">
    <property type="nucleotide sequence ID" value="NZ_JAGQFT020000002.1"/>
</dbReference>
<keyword evidence="3" id="KW-0560">Oxidoreductase</keyword>
<comment type="caution">
    <text evidence="5">The sequence shown here is derived from an EMBL/GenBank/DDBJ whole genome shotgun (WGS) entry which is preliminary data.</text>
</comment>
<sequence length="258" mass="27160">MTEAFDLAEPQRLRRGAPDAEHWHAMLAQRGGPAPLRAAAAGLYAPLLAAPRFVLAQVGQSLDGRVATPSGDARDISGPGGLRHLHRCRALVDAVIVGVGTVIADDPRLTVRLVEGRNPVRVVLDPRGRIPRQAGLLHDGAAPLLIVHGTDVPPPVPGADCLALPLREGRFEPGDIVDALAARGLHRVLVEGGACTIAAFIEADRIDRLHVAIAPLIIGCGPSGIALPPIERLAQARRPCATAWELDGDIVFDCDLRG</sequence>
<comment type="pathway">
    <text evidence="1">Cofactor biosynthesis; riboflavin biosynthesis.</text>
</comment>
<protein>
    <submittedName>
        <fullName evidence="5">RibD family protein</fullName>
    </submittedName>
</protein>
<reference evidence="5" key="2">
    <citation type="submission" date="2021-04" db="EMBL/GenBank/DDBJ databases">
        <authorList>
            <person name="Karlyshev A.V."/>
        </authorList>
    </citation>
    <scope>NUCLEOTIDE SEQUENCE</scope>
    <source>
        <strain evidence="5">LMG 29479</strain>
    </source>
</reference>
<proteinExistence type="predicted"/>
<dbReference type="PANTHER" id="PTHR38011">
    <property type="entry name" value="DIHYDROFOLATE REDUCTASE FAMILY PROTEIN (AFU_ORTHOLOGUE AFUA_8G06820)"/>
    <property type="match status" value="1"/>
</dbReference>
<dbReference type="InterPro" id="IPR024072">
    <property type="entry name" value="DHFR-like_dom_sf"/>
</dbReference>
<feature type="domain" description="Bacterial bifunctional deaminase-reductase C-terminal" evidence="4">
    <location>
        <begin position="52"/>
        <end position="232"/>
    </location>
</feature>
<dbReference type="Proteomes" id="UP000675747">
    <property type="component" value="Unassembled WGS sequence"/>
</dbReference>
<organism evidence="5">
    <name type="scientific">Coralloluteibacterium stylophorae</name>
    <dbReference type="NCBI Taxonomy" id="1776034"/>
    <lineage>
        <taxon>Bacteria</taxon>
        <taxon>Pseudomonadati</taxon>
        <taxon>Pseudomonadota</taxon>
        <taxon>Gammaproteobacteria</taxon>
        <taxon>Lysobacterales</taxon>
        <taxon>Lysobacteraceae</taxon>
        <taxon>Coralloluteibacterium</taxon>
    </lineage>
</organism>
<dbReference type="Pfam" id="PF01872">
    <property type="entry name" value="RibD_C"/>
    <property type="match status" value="1"/>
</dbReference>
<dbReference type="EMBL" id="JAGQFT010000111">
    <property type="protein sequence ID" value="MBR0563241.1"/>
    <property type="molecule type" value="Genomic_DNA"/>
</dbReference>
<evidence type="ECO:0000256" key="3">
    <source>
        <dbReference type="ARBA" id="ARBA00023002"/>
    </source>
</evidence>
<evidence type="ECO:0000259" key="4">
    <source>
        <dbReference type="Pfam" id="PF01872"/>
    </source>
</evidence>
<evidence type="ECO:0000313" key="7">
    <source>
        <dbReference type="Proteomes" id="UP000675747"/>
    </source>
</evidence>
<reference evidence="6 7" key="1">
    <citation type="journal article" date="2021" name="Microbiol. Resour. Announc.">
        <title>Draft Genome Sequence of Coralloluteibacterium stylophorae LMG 29479T.</title>
        <authorList>
            <person name="Karlyshev A.V."/>
            <person name="Kudryashova E.B."/>
            <person name="Ariskina E.V."/>
            <person name="Conroy A.P."/>
            <person name="Abidueva E.Y."/>
        </authorList>
    </citation>
    <scope>NUCLEOTIDE SEQUENCE [LARGE SCALE GENOMIC DNA]</scope>
    <source>
        <strain evidence="6 7">LMG 29479</strain>
    </source>
</reference>
<keyword evidence="2" id="KW-0521">NADP</keyword>
<keyword evidence="7" id="KW-1185">Reference proteome</keyword>
<dbReference type="SUPFAM" id="SSF53597">
    <property type="entry name" value="Dihydrofolate reductase-like"/>
    <property type="match status" value="1"/>
</dbReference>
<name>A0A8J8AY17_9GAMM</name>
<dbReference type="Gene3D" id="3.40.430.10">
    <property type="entry name" value="Dihydrofolate Reductase, subunit A"/>
    <property type="match status" value="1"/>
</dbReference>